<dbReference type="InterPro" id="IPR051201">
    <property type="entry name" value="Chloro_Bact_Ser_Proteases"/>
</dbReference>
<dbReference type="GO" id="GO:0008233">
    <property type="term" value="F:peptidase activity"/>
    <property type="evidence" value="ECO:0007669"/>
    <property type="project" value="UniProtKB-KW"/>
</dbReference>
<dbReference type="PANTHER" id="PTHR43343:SF3">
    <property type="entry name" value="PROTEASE DO-LIKE 8, CHLOROPLASTIC"/>
    <property type="match status" value="1"/>
</dbReference>
<keyword evidence="2" id="KW-0378">Hydrolase</keyword>
<name>A0A6J4QE09_9ACTN</name>
<dbReference type="AlphaFoldDB" id="A0A6J4QE09"/>
<gene>
    <name evidence="4" type="ORF">AVDCRST_MAG80-839</name>
</gene>
<evidence type="ECO:0000256" key="2">
    <source>
        <dbReference type="ARBA" id="ARBA00022801"/>
    </source>
</evidence>
<dbReference type="GO" id="GO:0006508">
    <property type="term" value="P:proteolysis"/>
    <property type="evidence" value="ECO:0007669"/>
    <property type="project" value="UniProtKB-KW"/>
</dbReference>
<sequence>MIGVNAMISRGLSLAIPSNTAGAWASGSMRTGRRSRPRLGVRVQEAVLPASFRDPAGQEAGLVIAGVASGGPAARAGLLVGDVLLGVAGEPVEDAASLRDALARVGDPVRLRVMRGGEVREIEAGFEDSGRARARGA</sequence>
<dbReference type="Gene3D" id="2.30.42.10">
    <property type="match status" value="1"/>
</dbReference>
<dbReference type="SMART" id="SM00228">
    <property type="entry name" value="PDZ"/>
    <property type="match status" value="1"/>
</dbReference>
<evidence type="ECO:0000256" key="1">
    <source>
        <dbReference type="ARBA" id="ARBA00022670"/>
    </source>
</evidence>
<dbReference type="PANTHER" id="PTHR43343">
    <property type="entry name" value="PEPTIDASE S12"/>
    <property type="match status" value="1"/>
</dbReference>
<dbReference type="InterPro" id="IPR001478">
    <property type="entry name" value="PDZ"/>
</dbReference>
<feature type="domain" description="PDZ" evidence="3">
    <location>
        <begin position="28"/>
        <end position="117"/>
    </location>
</feature>
<dbReference type="EMBL" id="CADCVC010000070">
    <property type="protein sequence ID" value="CAA9434961.1"/>
    <property type="molecule type" value="Genomic_DNA"/>
</dbReference>
<evidence type="ECO:0000259" key="3">
    <source>
        <dbReference type="PROSITE" id="PS50106"/>
    </source>
</evidence>
<proteinExistence type="predicted"/>
<organism evidence="4">
    <name type="scientific">uncultured Rubrobacteraceae bacterium</name>
    <dbReference type="NCBI Taxonomy" id="349277"/>
    <lineage>
        <taxon>Bacteria</taxon>
        <taxon>Bacillati</taxon>
        <taxon>Actinomycetota</taxon>
        <taxon>Rubrobacteria</taxon>
        <taxon>Rubrobacterales</taxon>
        <taxon>Rubrobacteraceae</taxon>
        <taxon>environmental samples</taxon>
    </lineage>
</organism>
<protein>
    <recommendedName>
        <fullName evidence="3">PDZ domain-containing protein</fullName>
    </recommendedName>
</protein>
<dbReference type="Pfam" id="PF13180">
    <property type="entry name" value="PDZ_2"/>
    <property type="match status" value="1"/>
</dbReference>
<evidence type="ECO:0000313" key="4">
    <source>
        <dbReference type="EMBL" id="CAA9434961.1"/>
    </source>
</evidence>
<dbReference type="InterPro" id="IPR036034">
    <property type="entry name" value="PDZ_sf"/>
</dbReference>
<reference evidence="4" key="1">
    <citation type="submission" date="2020-02" db="EMBL/GenBank/DDBJ databases">
        <authorList>
            <person name="Meier V. D."/>
        </authorList>
    </citation>
    <scope>NUCLEOTIDE SEQUENCE</scope>
    <source>
        <strain evidence="4">AVDCRST_MAG80</strain>
    </source>
</reference>
<dbReference type="PROSITE" id="PS50106">
    <property type="entry name" value="PDZ"/>
    <property type="match status" value="1"/>
</dbReference>
<dbReference type="SUPFAM" id="SSF50156">
    <property type="entry name" value="PDZ domain-like"/>
    <property type="match status" value="1"/>
</dbReference>
<keyword evidence="1" id="KW-0645">Protease</keyword>
<accession>A0A6J4QE09</accession>